<sequence length="78" mass="8337">MIEPEKPAPPAPLKVTCPDCGHVRVPPRDVRLVVVSAPGASYYTFACPDCGQRVRREATKDVAGALLARRVPAVRTVG</sequence>
<accession>A0ABN1GXH6</accession>
<gene>
    <name evidence="1" type="ORF">GCM10009547_27040</name>
</gene>
<dbReference type="Proteomes" id="UP001500957">
    <property type="component" value="Unassembled WGS sequence"/>
</dbReference>
<protein>
    <submittedName>
        <fullName evidence="1">Uncharacterized protein</fullName>
    </submittedName>
</protein>
<dbReference type="EMBL" id="BAAAHE010000021">
    <property type="protein sequence ID" value="GAA0622686.1"/>
    <property type="molecule type" value="Genomic_DNA"/>
</dbReference>
<keyword evidence="2" id="KW-1185">Reference proteome</keyword>
<reference evidence="1 2" key="1">
    <citation type="journal article" date="2019" name="Int. J. Syst. Evol. Microbiol.">
        <title>The Global Catalogue of Microorganisms (GCM) 10K type strain sequencing project: providing services to taxonomists for standard genome sequencing and annotation.</title>
        <authorList>
            <consortium name="The Broad Institute Genomics Platform"/>
            <consortium name="The Broad Institute Genome Sequencing Center for Infectious Disease"/>
            <person name="Wu L."/>
            <person name="Ma J."/>
        </authorList>
    </citation>
    <scope>NUCLEOTIDE SEQUENCE [LARGE SCALE GENOMIC DNA]</scope>
    <source>
        <strain evidence="1 2">JCM 10671</strain>
    </source>
</reference>
<evidence type="ECO:0000313" key="2">
    <source>
        <dbReference type="Proteomes" id="UP001500957"/>
    </source>
</evidence>
<name>A0ABN1GXH6_9ACTN</name>
<dbReference type="RefSeq" id="WP_344605560.1">
    <property type="nucleotide sequence ID" value="NZ_BAAAHE010000021.1"/>
</dbReference>
<organism evidence="1 2">
    <name type="scientific">Sporichthya brevicatena</name>
    <dbReference type="NCBI Taxonomy" id="171442"/>
    <lineage>
        <taxon>Bacteria</taxon>
        <taxon>Bacillati</taxon>
        <taxon>Actinomycetota</taxon>
        <taxon>Actinomycetes</taxon>
        <taxon>Sporichthyales</taxon>
        <taxon>Sporichthyaceae</taxon>
        <taxon>Sporichthya</taxon>
    </lineage>
</organism>
<comment type="caution">
    <text evidence="1">The sequence shown here is derived from an EMBL/GenBank/DDBJ whole genome shotgun (WGS) entry which is preliminary data.</text>
</comment>
<evidence type="ECO:0000313" key="1">
    <source>
        <dbReference type="EMBL" id="GAA0622686.1"/>
    </source>
</evidence>
<proteinExistence type="predicted"/>